<proteinExistence type="predicted"/>
<dbReference type="Proteomes" id="UP001500620">
    <property type="component" value="Unassembled WGS sequence"/>
</dbReference>
<dbReference type="EMBL" id="BAABAT010000043">
    <property type="protein sequence ID" value="GAA4261044.1"/>
    <property type="molecule type" value="Genomic_DNA"/>
</dbReference>
<protein>
    <recommendedName>
        <fullName evidence="4">Lipoprotein</fullName>
    </recommendedName>
</protein>
<keyword evidence="1" id="KW-0812">Transmembrane</keyword>
<keyword evidence="3" id="KW-1185">Reference proteome</keyword>
<sequence>MARFIRWYGANPLHLLALLCSVALAGYAAVRLFAVQPVGVAVWFVGAAIAHDLILFPLYALADRSAQLVLGHRAADLPAVPWINYVRVPTFLSGLLLLAWFPLIFGIVPAFEVTTGLSPGGYLGRWLAITGLLYGAAAFAFALSLRRARRATGSASGDDE</sequence>
<evidence type="ECO:0000256" key="1">
    <source>
        <dbReference type="SAM" id="Phobius"/>
    </source>
</evidence>
<name>A0ABP8DPH2_9ACTN</name>
<feature type="transmembrane region" description="Helical" evidence="1">
    <location>
        <begin position="123"/>
        <end position="145"/>
    </location>
</feature>
<gene>
    <name evidence="2" type="ORF">GCM10022255_092110</name>
</gene>
<evidence type="ECO:0008006" key="4">
    <source>
        <dbReference type="Google" id="ProtNLM"/>
    </source>
</evidence>
<feature type="transmembrane region" description="Helical" evidence="1">
    <location>
        <begin position="38"/>
        <end position="62"/>
    </location>
</feature>
<evidence type="ECO:0000313" key="2">
    <source>
        <dbReference type="EMBL" id="GAA4261044.1"/>
    </source>
</evidence>
<keyword evidence="1" id="KW-1133">Transmembrane helix</keyword>
<accession>A0ABP8DPH2</accession>
<keyword evidence="1" id="KW-0472">Membrane</keyword>
<feature type="transmembrane region" description="Helical" evidence="1">
    <location>
        <begin position="91"/>
        <end position="111"/>
    </location>
</feature>
<dbReference type="RefSeq" id="WP_345137942.1">
    <property type="nucleotide sequence ID" value="NZ_BAABAT010000043.1"/>
</dbReference>
<reference evidence="3" key="1">
    <citation type="journal article" date="2019" name="Int. J. Syst. Evol. Microbiol.">
        <title>The Global Catalogue of Microorganisms (GCM) 10K type strain sequencing project: providing services to taxonomists for standard genome sequencing and annotation.</title>
        <authorList>
            <consortium name="The Broad Institute Genomics Platform"/>
            <consortium name="The Broad Institute Genome Sequencing Center for Infectious Disease"/>
            <person name="Wu L."/>
            <person name="Ma J."/>
        </authorList>
    </citation>
    <scope>NUCLEOTIDE SEQUENCE [LARGE SCALE GENOMIC DNA]</scope>
    <source>
        <strain evidence="3">JCM 17441</strain>
    </source>
</reference>
<comment type="caution">
    <text evidence="2">The sequence shown here is derived from an EMBL/GenBank/DDBJ whole genome shotgun (WGS) entry which is preliminary data.</text>
</comment>
<evidence type="ECO:0000313" key="3">
    <source>
        <dbReference type="Proteomes" id="UP001500620"/>
    </source>
</evidence>
<organism evidence="2 3">
    <name type="scientific">Dactylosporangium darangshiense</name>
    <dbReference type="NCBI Taxonomy" id="579108"/>
    <lineage>
        <taxon>Bacteria</taxon>
        <taxon>Bacillati</taxon>
        <taxon>Actinomycetota</taxon>
        <taxon>Actinomycetes</taxon>
        <taxon>Micromonosporales</taxon>
        <taxon>Micromonosporaceae</taxon>
        <taxon>Dactylosporangium</taxon>
    </lineage>
</organism>